<evidence type="ECO:0000313" key="13">
    <source>
        <dbReference type="EMBL" id="UYV84104.1"/>
    </source>
</evidence>
<proteinExistence type="inferred from homology"/>
<keyword evidence="8" id="KW-0175">Coiled coil</keyword>
<reference evidence="13 14" key="1">
    <citation type="submission" date="2022-03" db="EMBL/GenBank/DDBJ databases">
        <title>A chromosomal length assembly of Cordylochernes scorpioides.</title>
        <authorList>
            <person name="Zeh D."/>
            <person name="Zeh J."/>
        </authorList>
    </citation>
    <scope>NUCLEOTIDE SEQUENCE [LARGE SCALE GENOMIC DNA]</scope>
    <source>
        <strain evidence="13">IN4F17</strain>
        <tissue evidence="13">Whole Body</tissue>
    </source>
</reference>
<evidence type="ECO:0000256" key="8">
    <source>
        <dbReference type="ARBA" id="ARBA00023054"/>
    </source>
</evidence>
<evidence type="ECO:0000259" key="11">
    <source>
        <dbReference type="Pfam" id="PF12774"/>
    </source>
</evidence>
<name>A0ABY6LS77_9ARAC</name>
<evidence type="ECO:0000313" key="14">
    <source>
        <dbReference type="Proteomes" id="UP001235939"/>
    </source>
</evidence>
<dbReference type="Gene3D" id="3.40.50.300">
    <property type="entry name" value="P-loop containing nucleotide triphosphate hydrolases"/>
    <property type="match status" value="3"/>
</dbReference>
<protein>
    <submittedName>
        <fullName evidence="13">DNAH10</fullName>
    </submittedName>
</protein>
<keyword evidence="4" id="KW-0493">Microtubule</keyword>
<accession>A0ABY6LS77</accession>
<keyword evidence="7" id="KW-0243">Dynein</keyword>
<comment type="subcellular location">
    <subcellularLocation>
        <location evidence="1">Cytoplasm</location>
        <location evidence="1">Cytoskeleton</location>
    </subcellularLocation>
</comment>
<evidence type="ECO:0000256" key="9">
    <source>
        <dbReference type="ARBA" id="ARBA00023175"/>
    </source>
</evidence>
<evidence type="ECO:0000256" key="2">
    <source>
        <dbReference type="ARBA" id="ARBA00008887"/>
    </source>
</evidence>
<keyword evidence="3" id="KW-0963">Cytoplasm</keyword>
<dbReference type="SUPFAM" id="SSF52540">
    <property type="entry name" value="P-loop containing nucleoside triphosphate hydrolases"/>
    <property type="match status" value="3"/>
</dbReference>
<evidence type="ECO:0000259" key="12">
    <source>
        <dbReference type="Pfam" id="PF12780"/>
    </source>
</evidence>
<dbReference type="InterPro" id="IPR026983">
    <property type="entry name" value="DHC"/>
</dbReference>
<feature type="domain" description="Dynein heavy chain AAA module D4" evidence="12">
    <location>
        <begin position="1"/>
        <end position="96"/>
    </location>
</feature>
<keyword evidence="6" id="KW-0067">ATP-binding</keyword>
<dbReference type="Gene3D" id="1.10.8.710">
    <property type="match status" value="1"/>
</dbReference>
<evidence type="ECO:0000256" key="7">
    <source>
        <dbReference type="ARBA" id="ARBA00023017"/>
    </source>
</evidence>
<evidence type="ECO:0000256" key="1">
    <source>
        <dbReference type="ARBA" id="ARBA00004245"/>
    </source>
</evidence>
<dbReference type="InterPro" id="IPR024317">
    <property type="entry name" value="Dynein_heavy_chain_D4_dom"/>
</dbReference>
<evidence type="ECO:0000256" key="6">
    <source>
        <dbReference type="ARBA" id="ARBA00022840"/>
    </source>
</evidence>
<evidence type="ECO:0000256" key="4">
    <source>
        <dbReference type="ARBA" id="ARBA00022701"/>
    </source>
</evidence>
<dbReference type="Proteomes" id="UP001235939">
    <property type="component" value="Chromosome X"/>
</dbReference>
<sequence length="649" mass="74323">MSLILFDDALEHLTRIVRVLRFDMGHLMLVGVEGSGKQSLSRLASFAAGYSTYEIILSRSYKEEDFRENLKDLYHQLGVEKKLLSFLITDNIIIEEGYNKRFLQQLRKYNYVTPKNYIDYTETYRKLVIDRVELLKKQIRQRDISLITRKKYNTSLIIDVHSKDIIERFIKENVIEPNDFLWESQLRFYWERATNDLTILQCTGSFAYGYEYMGLNGRLVITPLTDRIYLTLTQALSMNLGAAPAGPAGTGKTETTKDLAKALGLLCIVTNCGENTDILSINKILAGLCQCGAWGCFDEFNRIDVSVLSVISTQLKIIQDAMIQRIKTFKFENMMIYLDPKVGFFVTMNPGYTGRTELPESVKSFFRPVVCIVPDLQLICEVILFSEGFSMAKILAKKITVFYNLSSQLLSQQFHYDFGLRSMKCVLMMAGDLKHDSPNLKEDMIIMRALRDMNLPKFVQQDVYLFTSLLSDLFPDTYVPRILHPELKAAIMHQLKTDNLTLVNNQVDKVIQLYETISTRNCTMLVGPTSGGKSMVINILVKAQAKMGIQTKFSSMNPKAVTVSELYGQINPETREWSDGLISSIFREMNSPSGKDEMRYVIFDGDVDTIWIENMNSVMDDNRILTLVNGERIRLQDYCTLLFEVYGLF</sequence>
<dbReference type="InterPro" id="IPR027417">
    <property type="entry name" value="P-loop_NTPase"/>
</dbReference>
<keyword evidence="9" id="KW-0505">Motor protein</keyword>
<dbReference type="PANTHER" id="PTHR22878">
    <property type="entry name" value="DYNEIN HEAVY CHAIN 6, AXONEMAL-LIKE-RELATED"/>
    <property type="match status" value="1"/>
</dbReference>
<dbReference type="InterPro" id="IPR035699">
    <property type="entry name" value="AAA_6"/>
</dbReference>
<keyword evidence="5" id="KW-0547">Nucleotide-binding</keyword>
<organism evidence="13 14">
    <name type="scientific">Cordylochernes scorpioides</name>
    <dbReference type="NCBI Taxonomy" id="51811"/>
    <lineage>
        <taxon>Eukaryota</taxon>
        <taxon>Metazoa</taxon>
        <taxon>Ecdysozoa</taxon>
        <taxon>Arthropoda</taxon>
        <taxon>Chelicerata</taxon>
        <taxon>Arachnida</taxon>
        <taxon>Pseudoscorpiones</taxon>
        <taxon>Cheliferoidea</taxon>
        <taxon>Chernetidae</taxon>
        <taxon>Cordylochernes</taxon>
    </lineage>
</organism>
<dbReference type="InterPro" id="IPR043157">
    <property type="entry name" value="Dynein_AAA1S"/>
</dbReference>
<feature type="domain" description="Dynein heavy chain hydrolytic ATP-binding dynein motor region" evidence="11">
    <location>
        <begin position="208"/>
        <end position="534"/>
    </location>
</feature>
<comment type="similarity">
    <text evidence="2">Belongs to the dynein heavy chain family.</text>
</comment>
<gene>
    <name evidence="13" type="ORF">LAZ67_X001186</name>
</gene>
<keyword evidence="10" id="KW-0206">Cytoskeleton</keyword>
<dbReference type="Pfam" id="PF12774">
    <property type="entry name" value="AAA_6"/>
    <property type="match status" value="1"/>
</dbReference>
<dbReference type="EMBL" id="CP092886">
    <property type="protein sequence ID" value="UYV84104.1"/>
    <property type="molecule type" value="Genomic_DNA"/>
</dbReference>
<evidence type="ECO:0000256" key="10">
    <source>
        <dbReference type="ARBA" id="ARBA00023212"/>
    </source>
</evidence>
<evidence type="ECO:0000256" key="3">
    <source>
        <dbReference type="ARBA" id="ARBA00022490"/>
    </source>
</evidence>
<dbReference type="Pfam" id="PF12780">
    <property type="entry name" value="AAA_8"/>
    <property type="match status" value="1"/>
</dbReference>
<dbReference type="PANTHER" id="PTHR22878:SF63">
    <property type="entry name" value="DYNEIN AXONEMAL HEAVY CHAIN 10"/>
    <property type="match status" value="1"/>
</dbReference>
<keyword evidence="14" id="KW-1185">Reference proteome</keyword>
<evidence type="ECO:0000256" key="5">
    <source>
        <dbReference type="ARBA" id="ARBA00022741"/>
    </source>
</evidence>